<protein>
    <submittedName>
        <fullName evidence="1">Uncharacterized protein</fullName>
    </submittedName>
</protein>
<sequence length="55" mass="6298">MFFKKLGKRQMKSLKGLYVPTQTEAFGILGSKEYVAQRPVGPIYSIKMYLLVDLN</sequence>
<dbReference type="Proteomes" id="UP000004478">
    <property type="component" value="Unassembled WGS sequence"/>
</dbReference>
<gene>
    <name evidence="1" type="ORF">B879_01258</name>
</gene>
<name>K1M1B6_CECL9</name>
<evidence type="ECO:0000313" key="1">
    <source>
        <dbReference type="EMBL" id="EKB50114.1"/>
    </source>
</evidence>
<accession>K1M1B6</accession>
<dbReference type="EMBL" id="AMGM01000013">
    <property type="protein sequence ID" value="EKB50114.1"/>
    <property type="molecule type" value="Genomic_DNA"/>
</dbReference>
<keyword evidence="2" id="KW-1185">Reference proteome</keyword>
<reference evidence="1" key="1">
    <citation type="journal article" date="2012" name="J. Bacteriol.">
        <title>Draft Genome Sequence of Cecembia lonarensis Strain LW9T, Isolated from Lonar Lake, a Haloalkaline Lake in India.</title>
        <authorList>
            <person name="Shivaji S."/>
            <person name="Ara S."/>
            <person name="Singh A."/>
            <person name="Pinnaka A.K."/>
        </authorList>
    </citation>
    <scope>NUCLEOTIDE SEQUENCE [LARGE SCALE GENOMIC DNA]</scope>
    <source>
        <strain evidence="1">LW9</strain>
    </source>
</reference>
<evidence type="ECO:0000313" key="2">
    <source>
        <dbReference type="Proteomes" id="UP000004478"/>
    </source>
</evidence>
<comment type="caution">
    <text evidence="1">The sequence shown here is derived from an EMBL/GenBank/DDBJ whole genome shotgun (WGS) entry which is preliminary data.</text>
</comment>
<organism evidence="1 2">
    <name type="scientific">Cecembia lonarensis (strain CCUG 58316 / KCTC 22772 / LW9)</name>
    <dbReference type="NCBI Taxonomy" id="1225176"/>
    <lineage>
        <taxon>Bacteria</taxon>
        <taxon>Pseudomonadati</taxon>
        <taxon>Bacteroidota</taxon>
        <taxon>Cytophagia</taxon>
        <taxon>Cytophagales</taxon>
        <taxon>Cyclobacteriaceae</taxon>
        <taxon>Cecembia</taxon>
    </lineage>
</organism>
<proteinExistence type="predicted"/>
<dbReference type="AlphaFoldDB" id="K1M1B6"/>